<dbReference type="Gene3D" id="3.10.28.10">
    <property type="entry name" value="Homing endonucleases"/>
    <property type="match status" value="1"/>
</dbReference>
<dbReference type="SUPFAM" id="SSF51998">
    <property type="entry name" value="PFL-like glycyl radical enzymes"/>
    <property type="match status" value="2"/>
</dbReference>
<proteinExistence type="predicted"/>
<name>A0A192YA14_9CAUD</name>
<dbReference type="Pfam" id="PF13597">
    <property type="entry name" value="NRDD"/>
    <property type="match status" value="2"/>
</dbReference>
<dbReference type="RefSeq" id="YP_009279917.1">
    <property type="nucleotide sequence ID" value="NC_031020.1"/>
</dbReference>
<dbReference type="Gene3D" id="3.20.70.20">
    <property type="match status" value="2"/>
</dbReference>
<evidence type="ECO:0000313" key="5">
    <source>
        <dbReference type="Proteomes" id="UP000203816"/>
    </source>
</evidence>
<dbReference type="GO" id="GO:0008998">
    <property type="term" value="F:ribonucleoside-triphosphate reductase (thioredoxin) activity"/>
    <property type="evidence" value="ECO:0007669"/>
    <property type="project" value="UniProtKB-EC"/>
</dbReference>
<dbReference type="PROSITE" id="PS50818">
    <property type="entry name" value="INTEIN_C_TER"/>
    <property type="match status" value="1"/>
</dbReference>
<dbReference type="SUPFAM" id="SSF51294">
    <property type="entry name" value="Hedgehog/intein (Hint) domain"/>
    <property type="match status" value="1"/>
</dbReference>
<dbReference type="InterPro" id="IPR036844">
    <property type="entry name" value="Hint_dom_sf"/>
</dbReference>
<dbReference type="PROSITE" id="PS51149">
    <property type="entry name" value="GLY_RADICAL_2"/>
    <property type="match status" value="1"/>
</dbReference>
<dbReference type="OrthoDB" id="420at10239"/>
<evidence type="ECO:0000313" key="4">
    <source>
        <dbReference type="EMBL" id="ANM46397.1"/>
    </source>
</evidence>
<feature type="modified residue" description="Glycine radical" evidence="2">
    <location>
        <position position="896"/>
    </location>
</feature>
<dbReference type="InterPro" id="IPR019777">
    <property type="entry name" value="Form_AcTrfase_GR_CS"/>
</dbReference>
<dbReference type="GO" id="GO:0006260">
    <property type="term" value="P:DNA replication"/>
    <property type="evidence" value="ECO:0007669"/>
    <property type="project" value="InterPro"/>
</dbReference>
<dbReference type="GO" id="GO:0009265">
    <property type="term" value="P:2'-deoxyribonucleotide biosynthetic process"/>
    <property type="evidence" value="ECO:0007669"/>
    <property type="project" value="TreeGrafter"/>
</dbReference>
<dbReference type="KEGG" id="vg:29059354"/>
<dbReference type="NCBIfam" id="NF006732">
    <property type="entry name" value="PRK09263.1"/>
    <property type="match status" value="1"/>
</dbReference>
<feature type="domain" description="Glycine radical" evidence="3">
    <location>
        <begin position="798"/>
        <end position="923"/>
    </location>
</feature>
<protein>
    <submittedName>
        <fullName evidence="4">Anaerobic NTP reductase large subunit</fullName>
        <ecNumber evidence="4">1.17.4.2</ecNumber>
    </submittedName>
</protein>
<dbReference type="PROSITE" id="PS00850">
    <property type="entry name" value="GLY_RADICAL_1"/>
    <property type="match status" value="1"/>
</dbReference>
<keyword evidence="5" id="KW-1185">Reference proteome</keyword>
<evidence type="ECO:0000259" key="3">
    <source>
        <dbReference type="PROSITE" id="PS51149"/>
    </source>
</evidence>
<dbReference type="InterPro" id="IPR012833">
    <property type="entry name" value="NrdD"/>
</dbReference>
<keyword evidence="4" id="KW-0560">Oxidoreductase</keyword>
<evidence type="ECO:0000256" key="1">
    <source>
        <dbReference type="ARBA" id="ARBA00022818"/>
    </source>
</evidence>
<dbReference type="NCBIfam" id="TIGR02487">
    <property type="entry name" value="NrdD"/>
    <property type="match status" value="1"/>
</dbReference>
<evidence type="ECO:0000256" key="2">
    <source>
        <dbReference type="PROSITE-ProRule" id="PRU00493"/>
    </source>
</evidence>
<dbReference type="Proteomes" id="UP000203816">
    <property type="component" value="Segment"/>
</dbReference>
<gene>
    <name evidence="4" type="ORF">MP1_gp0060</name>
</gene>
<dbReference type="CDD" id="cd01675">
    <property type="entry name" value="RNR_III"/>
    <property type="match status" value="1"/>
</dbReference>
<sequence length="925" mass="104818">MSLTQQINEVCNREKTELSTENANKPYGVFPTQRDLLAGIASKHVARSRLPDAIVKAHDDGLIHYHDLDYAPALPFTNCFSRNTRFITTTGTRSFEDFNDGDMCEVYTHTGSKKNAIIRNFGKQQLNKVTLSRGRLKKEVFVTGNHTWILKDGSKTNNLNIGDKLYKAPIIYDNNVHSYSLEMKRAWCFGFAFGDGCIREHKNSPGNYYYSIDLFGDKLKWAELFEECGFIVNKKTRTTVNLGKSKTKEKWCPDASFGNEYINAFVNGLIAADGSCIFKQKIQSFVPSSIQMTGKKSINFIREMFESCGYYIGSEYNPSEVTNYGRRTDITTEFKLNPVQIHMSWKVQSIEPAQIDDVWCLIVEDDHSFILSNGVVTGNCCLVDLKTLFDNGFKLGNAQIETPKSISVACAIMAQITAQVASHQYGGTTFANIDIVLEPYVKMSYQKHYDTAIEWDIPEASNYAIKKTEKEVYDSFQAYEYEINTLFSSNGQTPFVTVSFGTGTSWESQLIQKSILENRIKGLGKNKITAIFPKLVMFIEEGINLNPGDPGYAIKRLALECSSKRMYPDIISSKNNRDITGSSVPVSPMGCRSFLSVYEENGKEILDGRNNLGVVSLNLPRIALDHLYISKQARISGFIECLYERLELCKQALMTRIDSLKGVKASVAPILYCEGAFGVRMNPNDDIIDLFKNGRSSISLGYVGLHEALKLIFASEPYDNKDAQEFGKHILRLINIELDKWSKETGFSFSLYSTPAESLCYRFCKLDKEKYGETNVPFINEVIDKGWYTNSFHLDVRKKVTPFEKIDFEKDYHWIAKGGHISYVELPNMKDNIEALEQVWDYAIENLDYFGTNTPVDQCFSCEYHGEFTPTEHGFRCPKCGEMDTKKMSVVRRTCGYLGNPSTRGFNEGKQKEVINRIKHIEGNL</sequence>
<dbReference type="NCBIfam" id="TIGR01443">
    <property type="entry name" value="intein_Cterm"/>
    <property type="match status" value="1"/>
</dbReference>
<reference evidence="4 5" key="1">
    <citation type="submission" date="2016-04" db="EMBL/GenBank/DDBJ databases">
        <title>Comparative genomics of Morganella phages MP1 and MP2 define new clades among the T4 and T7-like Viruses.</title>
        <authorList>
            <person name="Pinto G."/>
            <person name="Oliveira A."/>
            <person name="Malgorzata L."/>
            <person name="Kropinski A."/>
            <person name="Azeredo J."/>
        </authorList>
    </citation>
    <scope>NUCLEOTIDE SEQUENCE [LARGE SCALE GENOMIC DNA]</scope>
</reference>
<accession>A0A192YA14</accession>
<dbReference type="EC" id="1.17.4.2" evidence="4"/>
<dbReference type="PANTHER" id="PTHR21075:SF0">
    <property type="entry name" value="ANAEROBIC RIBONUCLEOSIDE-TRIPHOSPHATE REDUCTASE"/>
    <property type="match status" value="1"/>
</dbReference>
<dbReference type="PANTHER" id="PTHR21075">
    <property type="entry name" value="ANAEROBIC RIBONUCLEOSIDE-TRIPHOSPHATE REDUCTASE"/>
    <property type="match status" value="1"/>
</dbReference>
<dbReference type="InterPro" id="IPR001150">
    <property type="entry name" value="Gly_radical"/>
</dbReference>
<dbReference type="GO" id="GO:0004748">
    <property type="term" value="F:ribonucleoside-diphosphate reductase activity, thioredoxin disulfide as acceptor"/>
    <property type="evidence" value="ECO:0007669"/>
    <property type="project" value="TreeGrafter"/>
</dbReference>
<dbReference type="InterPro" id="IPR027434">
    <property type="entry name" value="Homing_endonucl"/>
</dbReference>
<organism evidence="4 5">
    <name type="scientific">Morganella phage vB_MmoM_MP1</name>
    <dbReference type="NCBI Taxonomy" id="1852628"/>
    <lineage>
        <taxon>Viruses</taxon>
        <taxon>Duplodnaviria</taxon>
        <taxon>Heunggongvirae</taxon>
        <taxon>Uroviricota</taxon>
        <taxon>Caudoviricetes</taxon>
        <taxon>Pantevenvirales</taxon>
        <taxon>Straboviridae</taxon>
        <taxon>Gualtarvirus</taxon>
        <taxon>Gualtarvirus mp1</taxon>
    </lineage>
</organism>
<dbReference type="GeneID" id="29059354"/>
<dbReference type="InterPro" id="IPR030934">
    <property type="entry name" value="Intein_C"/>
</dbReference>
<dbReference type="EMBL" id="KX078569">
    <property type="protein sequence ID" value="ANM46397.1"/>
    <property type="molecule type" value="Genomic_DNA"/>
</dbReference>
<keyword evidence="1 2" id="KW-0556">Organic radical</keyword>